<sequence>MQKPSWWRRLHWPEYASELMGTAWLVFIALSVVSFSFGAGSPLAILLPNRSVRWLMAGLMLATSGPLVAISPPGKLSGAHLNPAISLAFWLQGKMHQHDLIFYIVSQLLGAVFGAGLAVHIWGQRAASVHNGVTAPGAGYPLWSVFLIEMGCTCLLILAIFLFVSSPRLMHWTPLMNWMLVALIYWQVAPISGSSLNPARSFGPAFVSWFWHAQWVYVLASLCGALLAVVLFRMLMLAGNNDVLTAKMFHVPRYRCIFQQVQAAQINTDPDGPLIAKRHRTSLPE</sequence>
<dbReference type="EMBL" id="BIFT01000002">
    <property type="protein sequence ID" value="GCE31955.1"/>
    <property type="molecule type" value="Genomic_DNA"/>
</dbReference>
<dbReference type="InterPro" id="IPR022357">
    <property type="entry name" value="MIP_CS"/>
</dbReference>
<dbReference type="AlphaFoldDB" id="A0A402BKS3"/>
<evidence type="ECO:0008006" key="12">
    <source>
        <dbReference type="Google" id="ProtNLM"/>
    </source>
</evidence>
<proteinExistence type="inferred from homology"/>
<dbReference type="PANTHER" id="PTHR19139">
    <property type="entry name" value="AQUAPORIN TRANSPORTER"/>
    <property type="match status" value="1"/>
</dbReference>
<dbReference type="PROSITE" id="PS00221">
    <property type="entry name" value="MIP"/>
    <property type="match status" value="1"/>
</dbReference>
<evidence type="ECO:0000313" key="11">
    <source>
        <dbReference type="Proteomes" id="UP000287171"/>
    </source>
</evidence>
<evidence type="ECO:0000256" key="2">
    <source>
        <dbReference type="ARBA" id="ARBA00006175"/>
    </source>
</evidence>
<feature type="transmembrane region" description="Helical" evidence="9">
    <location>
        <begin position="21"/>
        <end position="45"/>
    </location>
</feature>
<dbReference type="GO" id="GO:0005886">
    <property type="term" value="C:plasma membrane"/>
    <property type="evidence" value="ECO:0007669"/>
    <property type="project" value="UniProtKB-SubCell"/>
</dbReference>
<evidence type="ECO:0000256" key="1">
    <source>
        <dbReference type="ARBA" id="ARBA00004651"/>
    </source>
</evidence>
<evidence type="ECO:0000313" key="10">
    <source>
        <dbReference type="EMBL" id="GCE31955.1"/>
    </source>
</evidence>
<evidence type="ECO:0000256" key="9">
    <source>
        <dbReference type="SAM" id="Phobius"/>
    </source>
</evidence>
<evidence type="ECO:0000256" key="3">
    <source>
        <dbReference type="ARBA" id="ARBA00022448"/>
    </source>
</evidence>
<feature type="transmembrane region" description="Helical" evidence="9">
    <location>
        <begin position="175"/>
        <end position="195"/>
    </location>
</feature>
<feature type="transmembrane region" description="Helical" evidence="9">
    <location>
        <begin position="215"/>
        <end position="238"/>
    </location>
</feature>
<comment type="caution">
    <text evidence="10">The sequence shown here is derived from an EMBL/GenBank/DDBJ whole genome shotgun (WGS) entry which is preliminary data.</text>
</comment>
<feature type="transmembrane region" description="Helical" evidence="9">
    <location>
        <begin position="142"/>
        <end position="163"/>
    </location>
</feature>
<gene>
    <name evidence="10" type="ORF">KDA_74390</name>
</gene>
<keyword evidence="5 8" id="KW-0812">Transmembrane</keyword>
<dbReference type="PRINTS" id="PR00783">
    <property type="entry name" value="MINTRINSICP"/>
</dbReference>
<protein>
    <recommendedName>
        <fullName evidence="12">Major intrinsic protein</fullName>
    </recommendedName>
</protein>
<dbReference type="Proteomes" id="UP000287171">
    <property type="component" value="Unassembled WGS sequence"/>
</dbReference>
<evidence type="ECO:0000256" key="7">
    <source>
        <dbReference type="ARBA" id="ARBA00023136"/>
    </source>
</evidence>
<dbReference type="Gene3D" id="1.20.1080.10">
    <property type="entry name" value="Glycerol uptake facilitator protein"/>
    <property type="match status" value="1"/>
</dbReference>
<organism evidence="10 11">
    <name type="scientific">Dictyobacter alpinus</name>
    <dbReference type="NCBI Taxonomy" id="2014873"/>
    <lineage>
        <taxon>Bacteria</taxon>
        <taxon>Bacillati</taxon>
        <taxon>Chloroflexota</taxon>
        <taxon>Ktedonobacteria</taxon>
        <taxon>Ktedonobacterales</taxon>
        <taxon>Dictyobacteraceae</taxon>
        <taxon>Dictyobacter</taxon>
    </lineage>
</organism>
<dbReference type="RefSeq" id="WP_126631848.1">
    <property type="nucleotide sequence ID" value="NZ_BIFT01000002.1"/>
</dbReference>
<dbReference type="InterPro" id="IPR000425">
    <property type="entry name" value="MIP"/>
</dbReference>
<evidence type="ECO:0000256" key="5">
    <source>
        <dbReference type="ARBA" id="ARBA00022692"/>
    </source>
</evidence>
<keyword evidence="6 9" id="KW-1133">Transmembrane helix</keyword>
<reference evidence="11" key="1">
    <citation type="submission" date="2018-12" db="EMBL/GenBank/DDBJ databases">
        <title>Tengunoibacter tsumagoiensis gen. nov., sp. nov., Dictyobacter kobayashii sp. nov., D. alpinus sp. nov., and D. joshuensis sp. nov. and description of Dictyobacteraceae fam. nov. within the order Ktedonobacterales isolated from Tengu-no-mugimeshi.</title>
        <authorList>
            <person name="Wang C.M."/>
            <person name="Zheng Y."/>
            <person name="Sakai Y."/>
            <person name="Toyoda A."/>
            <person name="Minakuchi Y."/>
            <person name="Abe K."/>
            <person name="Yokota A."/>
            <person name="Yabe S."/>
        </authorList>
    </citation>
    <scope>NUCLEOTIDE SEQUENCE [LARGE SCALE GENOMIC DNA]</scope>
    <source>
        <strain evidence="11">Uno16</strain>
    </source>
</reference>
<dbReference type="GO" id="GO:0015250">
    <property type="term" value="F:water channel activity"/>
    <property type="evidence" value="ECO:0007669"/>
    <property type="project" value="TreeGrafter"/>
</dbReference>
<evidence type="ECO:0000256" key="8">
    <source>
        <dbReference type="RuleBase" id="RU000477"/>
    </source>
</evidence>
<dbReference type="InterPro" id="IPR034294">
    <property type="entry name" value="Aquaporin_transptr"/>
</dbReference>
<keyword evidence="4" id="KW-1003">Cell membrane</keyword>
<feature type="transmembrane region" description="Helical" evidence="9">
    <location>
        <begin position="100"/>
        <end position="122"/>
    </location>
</feature>
<dbReference type="SUPFAM" id="SSF81338">
    <property type="entry name" value="Aquaporin-like"/>
    <property type="match status" value="1"/>
</dbReference>
<dbReference type="PANTHER" id="PTHR19139:SF199">
    <property type="entry name" value="MIP17260P"/>
    <property type="match status" value="1"/>
</dbReference>
<evidence type="ECO:0000256" key="4">
    <source>
        <dbReference type="ARBA" id="ARBA00022475"/>
    </source>
</evidence>
<keyword evidence="7 9" id="KW-0472">Membrane</keyword>
<dbReference type="Pfam" id="PF00230">
    <property type="entry name" value="MIP"/>
    <property type="match status" value="1"/>
</dbReference>
<name>A0A402BKS3_9CHLR</name>
<comment type="similarity">
    <text evidence="2 8">Belongs to the MIP/aquaporin (TC 1.A.8) family.</text>
</comment>
<dbReference type="OrthoDB" id="9807293at2"/>
<comment type="subcellular location">
    <subcellularLocation>
        <location evidence="1">Cell membrane</location>
        <topology evidence="1">Multi-pass membrane protein</topology>
    </subcellularLocation>
</comment>
<accession>A0A402BKS3</accession>
<evidence type="ECO:0000256" key="6">
    <source>
        <dbReference type="ARBA" id="ARBA00022989"/>
    </source>
</evidence>
<dbReference type="InterPro" id="IPR023271">
    <property type="entry name" value="Aquaporin-like"/>
</dbReference>
<keyword evidence="11" id="KW-1185">Reference proteome</keyword>
<keyword evidence="3 8" id="KW-0813">Transport</keyword>